<dbReference type="InterPro" id="IPR033927">
    <property type="entry name" value="WASPfam_EVH1"/>
</dbReference>
<dbReference type="RefSeq" id="XP_002172976.2">
    <property type="nucleotide sequence ID" value="XM_002172940.2"/>
</dbReference>
<feature type="region of interest" description="Disordered" evidence="2">
    <location>
        <begin position="212"/>
        <end position="403"/>
    </location>
</feature>
<dbReference type="GeneID" id="7049895"/>
<feature type="compositionally biased region" description="Low complexity" evidence="2">
    <location>
        <begin position="244"/>
        <end position="263"/>
    </location>
</feature>
<reference evidence="4 6" key="1">
    <citation type="journal article" date="2011" name="Science">
        <title>Comparative functional genomics of the fission yeasts.</title>
        <authorList>
            <person name="Rhind N."/>
            <person name="Chen Z."/>
            <person name="Yassour M."/>
            <person name="Thompson D.A."/>
            <person name="Haas B.J."/>
            <person name="Habib N."/>
            <person name="Wapinski I."/>
            <person name="Roy S."/>
            <person name="Lin M.F."/>
            <person name="Heiman D.I."/>
            <person name="Young S.K."/>
            <person name="Furuya K."/>
            <person name="Guo Y."/>
            <person name="Pidoux A."/>
            <person name="Chen H.M."/>
            <person name="Robbertse B."/>
            <person name="Goldberg J.M."/>
            <person name="Aoki K."/>
            <person name="Bayne E.H."/>
            <person name="Berlin A.M."/>
            <person name="Desjardins C.A."/>
            <person name="Dobbs E."/>
            <person name="Dukaj L."/>
            <person name="Fan L."/>
            <person name="FitzGerald M.G."/>
            <person name="French C."/>
            <person name="Gujja S."/>
            <person name="Hansen K."/>
            <person name="Keifenheim D."/>
            <person name="Levin J.Z."/>
            <person name="Mosher R.A."/>
            <person name="Mueller C.A."/>
            <person name="Pfiffner J."/>
            <person name="Priest M."/>
            <person name="Russ C."/>
            <person name="Smialowska A."/>
            <person name="Swoboda P."/>
            <person name="Sykes S.M."/>
            <person name="Vaughn M."/>
            <person name="Vengrova S."/>
            <person name="Yoder R."/>
            <person name="Zeng Q."/>
            <person name="Allshire R."/>
            <person name="Baulcombe D."/>
            <person name="Birren B.W."/>
            <person name="Brown W."/>
            <person name="Ekwall K."/>
            <person name="Kellis M."/>
            <person name="Leatherwood J."/>
            <person name="Levin H."/>
            <person name="Margalit H."/>
            <person name="Martienssen R."/>
            <person name="Nieduszynski C.A."/>
            <person name="Spatafora J.W."/>
            <person name="Friedman N."/>
            <person name="Dalgaard J.Z."/>
            <person name="Baumann P."/>
            <person name="Niki H."/>
            <person name="Regev A."/>
            <person name="Nusbaum C."/>
        </authorList>
    </citation>
    <scope>NUCLEOTIDE SEQUENCE [LARGE SCALE GENOMIC DNA]</scope>
    <source>
        <strain evidence="6">yFS275 / FY16936</strain>
    </source>
</reference>
<dbReference type="AlphaFoldDB" id="B6JYR5"/>
<dbReference type="InterPro" id="IPR000697">
    <property type="entry name" value="WH1/EVH1_dom"/>
</dbReference>
<feature type="region of interest" description="Disordered" evidence="2">
    <location>
        <begin position="135"/>
        <end position="171"/>
    </location>
</feature>
<organism evidence="4 6">
    <name type="scientific">Schizosaccharomyces japonicus (strain yFS275 / FY16936)</name>
    <name type="common">Fission yeast</name>
    <dbReference type="NCBI Taxonomy" id="402676"/>
    <lineage>
        <taxon>Eukaryota</taxon>
        <taxon>Fungi</taxon>
        <taxon>Dikarya</taxon>
        <taxon>Ascomycota</taxon>
        <taxon>Taphrinomycotina</taxon>
        <taxon>Schizosaccharomycetes</taxon>
        <taxon>Schizosaccharomycetales</taxon>
        <taxon>Schizosaccharomycetaceae</taxon>
        <taxon>Schizosaccharomyces</taxon>
    </lineage>
</organism>
<evidence type="ECO:0000313" key="5">
    <source>
        <dbReference type="JaponicusDB" id="SJAG_01732"/>
    </source>
</evidence>
<evidence type="ECO:0000256" key="2">
    <source>
        <dbReference type="SAM" id="MobiDB-lite"/>
    </source>
</evidence>
<dbReference type="GO" id="GO:0003779">
    <property type="term" value="F:actin binding"/>
    <property type="evidence" value="ECO:0007669"/>
    <property type="project" value="UniProtKB-ARBA"/>
</dbReference>
<sequence>MAPSSLLNQNDKVTIRKYIPKSTNKIIAASVARLYIAYPKSDSWTYTGLSGAIVLVYDSVGKCCWLKLVDLVSDGGVLWDQEVYEGFDFHQDRTFFYSFEIEGCLAALSFADEEEASKFHRKMVDKGYHPDAVENPVRSMFRRRSSRRSSSQRSSSYSQSNGNSLSINTTNNNNANFVDSLEPSLIDSLAQMGITREQISENEDFIRSFMAENGITPPSGSTSAANTPVTAPSTPAVPPPPMPSGAAPALPHASAHASEAPKYAVPPPPPPGAAAAAPNLPHSPPRAEIHHSNRSSSTSSVPPLPTAAASVPTPPISASKSTAGRMQRRVPPPPPARRNHGRSFNNGPATRSSSTGSGAPPPPPPPRSAASRAVPPPPPPRSSAAASLHQRGVPPPPPTKVQRFPSCTCRCSAFTAHLCGTPTPPCRLDGTSTSTTPDRLRSTCSPTSLRCCS</sequence>
<dbReference type="JaponicusDB" id="SJAG_01732">
    <property type="gene designation" value="wsp1"/>
</dbReference>
<dbReference type="OMA" id="EYNQDRK"/>
<feature type="compositionally biased region" description="Low complexity" evidence="2">
    <location>
        <begin position="148"/>
        <end position="171"/>
    </location>
</feature>
<feature type="domain" description="WH1" evidence="3">
    <location>
        <begin position="19"/>
        <end position="130"/>
    </location>
</feature>
<dbReference type="OrthoDB" id="8963340at2759"/>
<proteinExistence type="predicted"/>
<dbReference type="Pfam" id="PF00568">
    <property type="entry name" value="WH1"/>
    <property type="match status" value="1"/>
</dbReference>
<dbReference type="SUPFAM" id="SSF50729">
    <property type="entry name" value="PH domain-like"/>
    <property type="match status" value="1"/>
</dbReference>
<dbReference type="FunFam" id="2.30.29.30:FF:000281">
    <property type="entry name" value="Actin associated protein"/>
    <property type="match status" value="1"/>
</dbReference>
<dbReference type="VEuPathDB" id="FungiDB:SJAG_01732"/>
<dbReference type="Gene3D" id="2.30.29.30">
    <property type="entry name" value="Pleckstrin-homology domain (PH domain)/Phosphotyrosine-binding domain (PTB)"/>
    <property type="match status" value="1"/>
</dbReference>
<evidence type="ECO:0000259" key="3">
    <source>
        <dbReference type="PROSITE" id="PS50229"/>
    </source>
</evidence>
<name>B6JYR5_SCHJY</name>
<dbReference type="SMART" id="SM00461">
    <property type="entry name" value="WH1"/>
    <property type="match status" value="1"/>
</dbReference>
<keyword evidence="1" id="KW-0597">Phosphoprotein</keyword>
<dbReference type="GO" id="GO:0030479">
    <property type="term" value="C:actin cortical patch"/>
    <property type="evidence" value="ECO:0007669"/>
    <property type="project" value="UniProtKB-ARBA"/>
</dbReference>
<keyword evidence="6" id="KW-1185">Reference proteome</keyword>
<feature type="compositionally biased region" description="Low complexity" evidence="2">
    <location>
        <begin position="295"/>
        <end position="319"/>
    </location>
</feature>
<dbReference type="HOGENOM" id="CLU_015385_1_0_1"/>
<protein>
    <submittedName>
        <fullName evidence="4">WASp</fullName>
    </submittedName>
</protein>
<accession>B6JYR5</accession>
<dbReference type="CDD" id="cd01205">
    <property type="entry name" value="EVH1_WASP-like"/>
    <property type="match status" value="1"/>
</dbReference>
<evidence type="ECO:0000256" key="1">
    <source>
        <dbReference type="ARBA" id="ARBA00022553"/>
    </source>
</evidence>
<dbReference type="GO" id="GO:0045010">
    <property type="term" value="P:actin nucleation"/>
    <property type="evidence" value="ECO:0007669"/>
    <property type="project" value="UniProtKB-ARBA"/>
</dbReference>
<dbReference type="GO" id="GO:0071933">
    <property type="term" value="F:Arp2/3 complex binding"/>
    <property type="evidence" value="ECO:0007669"/>
    <property type="project" value="UniProtKB-ARBA"/>
</dbReference>
<gene>
    <name evidence="5" type="primary">wsp1</name>
    <name evidence="4" type="ORF">SJAG_01732</name>
</gene>
<feature type="compositionally biased region" description="Low complexity" evidence="2">
    <location>
        <begin position="221"/>
        <end position="234"/>
    </location>
</feature>
<dbReference type="STRING" id="402676.B6JYR5"/>
<evidence type="ECO:0000313" key="6">
    <source>
        <dbReference type="Proteomes" id="UP000001744"/>
    </source>
</evidence>
<feature type="compositionally biased region" description="Low complexity" evidence="2">
    <location>
        <begin position="348"/>
        <end position="358"/>
    </location>
</feature>
<dbReference type="EMBL" id="KE651168">
    <property type="protein sequence ID" value="EEB06683.2"/>
    <property type="molecule type" value="Genomic_DNA"/>
</dbReference>
<dbReference type="Proteomes" id="UP000001744">
    <property type="component" value="Unassembled WGS sequence"/>
</dbReference>
<dbReference type="InterPro" id="IPR011993">
    <property type="entry name" value="PH-like_dom_sf"/>
</dbReference>
<feature type="region of interest" description="Disordered" evidence="2">
    <location>
        <begin position="419"/>
        <end position="439"/>
    </location>
</feature>
<evidence type="ECO:0000313" key="4">
    <source>
        <dbReference type="EMBL" id="EEB06683.2"/>
    </source>
</evidence>
<dbReference type="eggNOG" id="KOG3671">
    <property type="taxonomic scope" value="Eukaryota"/>
</dbReference>
<dbReference type="PROSITE" id="PS50229">
    <property type="entry name" value="WH1"/>
    <property type="match status" value="1"/>
</dbReference>
<feature type="compositionally biased region" description="Polar residues" evidence="2">
    <location>
        <begin position="430"/>
        <end position="439"/>
    </location>
</feature>